<evidence type="ECO:0000313" key="1">
    <source>
        <dbReference type="EMBL" id="ADD68631.1"/>
    </source>
</evidence>
<dbReference type="Pfam" id="PF01527">
    <property type="entry name" value="HTH_Tnp_1"/>
    <property type="match status" value="1"/>
</dbReference>
<dbReference type="GO" id="GO:0006313">
    <property type="term" value="P:DNA transposition"/>
    <property type="evidence" value="ECO:0007669"/>
    <property type="project" value="InterPro"/>
</dbReference>
<keyword evidence="2" id="KW-1185">Reference proteome</keyword>
<dbReference type="GO" id="GO:0004803">
    <property type="term" value="F:transposase activity"/>
    <property type="evidence" value="ECO:0007669"/>
    <property type="project" value="InterPro"/>
</dbReference>
<evidence type="ECO:0000313" key="2">
    <source>
        <dbReference type="Proteomes" id="UP000002012"/>
    </source>
</evidence>
<gene>
    <name evidence="1" type="ordered locus">Dacet_1867</name>
</gene>
<reference evidence="1 2" key="1">
    <citation type="journal article" date="2010" name="Stand. Genomic Sci.">
        <title>Complete genome sequence of Denitrovibrio acetiphilus type strain (N2460).</title>
        <authorList>
            <person name="Kiss H."/>
            <person name="Lang E."/>
            <person name="Lapidus A."/>
            <person name="Copeland A."/>
            <person name="Nolan M."/>
            <person name="Glavina Del Rio T."/>
            <person name="Chen F."/>
            <person name="Lucas S."/>
            <person name="Tice H."/>
            <person name="Cheng J.F."/>
            <person name="Han C."/>
            <person name="Goodwin L."/>
            <person name="Pitluck S."/>
            <person name="Liolios K."/>
            <person name="Pati A."/>
            <person name="Ivanova N."/>
            <person name="Mavromatis K."/>
            <person name="Chen A."/>
            <person name="Palaniappan K."/>
            <person name="Land M."/>
            <person name="Hauser L."/>
            <person name="Chang Y.J."/>
            <person name="Jeffries C.D."/>
            <person name="Detter J.C."/>
            <person name="Brettin T."/>
            <person name="Spring S."/>
            <person name="Rohde M."/>
            <person name="Goker M."/>
            <person name="Woyke T."/>
            <person name="Bristow J."/>
            <person name="Eisen J.A."/>
            <person name="Markowitz V."/>
            <person name="Hugenholtz P."/>
            <person name="Kyrpides N.C."/>
            <person name="Klenk H.P."/>
        </authorList>
    </citation>
    <scope>NUCLEOTIDE SEQUENCE [LARGE SCALE GENOMIC DNA]</scope>
    <source>
        <strain evidence="2">DSM 12809 / NBRC 114555 / N2460</strain>
    </source>
</reference>
<dbReference type="Gene3D" id="1.10.10.60">
    <property type="entry name" value="Homeodomain-like"/>
    <property type="match status" value="1"/>
</dbReference>
<dbReference type="InterPro" id="IPR009057">
    <property type="entry name" value="Homeodomain-like_sf"/>
</dbReference>
<dbReference type="HOGENOM" id="CLU_3117057_0_0_0"/>
<proteinExistence type="predicted"/>
<dbReference type="Proteomes" id="UP000002012">
    <property type="component" value="Chromosome"/>
</dbReference>
<name>D4H0W8_DENA2</name>
<dbReference type="PaxDb" id="522772-Dacet_1867"/>
<dbReference type="GO" id="GO:0003677">
    <property type="term" value="F:DNA binding"/>
    <property type="evidence" value="ECO:0007669"/>
    <property type="project" value="InterPro"/>
</dbReference>
<dbReference type="EMBL" id="CP001968">
    <property type="protein sequence ID" value="ADD68631.1"/>
    <property type="molecule type" value="Genomic_DNA"/>
</dbReference>
<sequence length="50" mass="5912">MSKSRKVYDREFKLNAVRLIQAEEATIKEIAEDLGINYYTFRPAFLIFVL</sequence>
<dbReference type="SUPFAM" id="SSF46689">
    <property type="entry name" value="Homeodomain-like"/>
    <property type="match status" value="1"/>
</dbReference>
<dbReference type="AlphaFoldDB" id="D4H0W8"/>
<organism evidence="1 2">
    <name type="scientific">Denitrovibrio acetiphilus (strain DSM 12809 / NBRC 114555 / N2460)</name>
    <dbReference type="NCBI Taxonomy" id="522772"/>
    <lineage>
        <taxon>Bacteria</taxon>
        <taxon>Pseudomonadati</taxon>
        <taxon>Deferribacterota</taxon>
        <taxon>Deferribacteres</taxon>
        <taxon>Deferribacterales</taxon>
        <taxon>Geovibrionaceae</taxon>
        <taxon>Denitrovibrio</taxon>
    </lineage>
</organism>
<dbReference type="InterPro" id="IPR002514">
    <property type="entry name" value="Transposase_8"/>
</dbReference>
<dbReference type="KEGG" id="dap:Dacet_1867"/>
<protein>
    <recommendedName>
        <fullName evidence="3">Transposase IS3/IS911 family protein</fullName>
    </recommendedName>
</protein>
<dbReference type="RefSeq" id="WP_013011141.1">
    <property type="nucleotide sequence ID" value="NC_013943.1"/>
</dbReference>
<accession>D4H0W8</accession>
<dbReference type="eggNOG" id="COG2963">
    <property type="taxonomic scope" value="Bacteria"/>
</dbReference>
<dbReference type="InParanoid" id="D4H0W8"/>
<evidence type="ECO:0008006" key="3">
    <source>
        <dbReference type="Google" id="ProtNLM"/>
    </source>
</evidence>
<dbReference type="OrthoDB" id="9810995at2"/>